<organism evidence="2 3">
    <name type="scientific">Coemansia aciculifera</name>
    <dbReference type="NCBI Taxonomy" id="417176"/>
    <lineage>
        <taxon>Eukaryota</taxon>
        <taxon>Fungi</taxon>
        <taxon>Fungi incertae sedis</taxon>
        <taxon>Zoopagomycota</taxon>
        <taxon>Kickxellomycotina</taxon>
        <taxon>Kickxellomycetes</taxon>
        <taxon>Kickxellales</taxon>
        <taxon>Kickxellaceae</taxon>
        <taxon>Coemansia</taxon>
    </lineage>
</organism>
<feature type="compositionally biased region" description="Polar residues" evidence="1">
    <location>
        <begin position="89"/>
        <end position="98"/>
    </location>
</feature>
<reference evidence="2" key="1">
    <citation type="submission" date="2022-07" db="EMBL/GenBank/DDBJ databases">
        <title>Phylogenomic reconstructions and comparative analyses of Kickxellomycotina fungi.</title>
        <authorList>
            <person name="Reynolds N.K."/>
            <person name="Stajich J.E."/>
            <person name="Barry K."/>
            <person name="Grigoriev I.V."/>
            <person name="Crous P."/>
            <person name="Smith M.E."/>
        </authorList>
    </citation>
    <scope>NUCLEOTIDE SEQUENCE</scope>
    <source>
        <strain evidence="2">RSA 476</strain>
    </source>
</reference>
<name>A0A9W8IPK4_9FUNG</name>
<feature type="region of interest" description="Disordered" evidence="1">
    <location>
        <begin position="78"/>
        <end position="177"/>
    </location>
</feature>
<feature type="region of interest" description="Disordered" evidence="1">
    <location>
        <begin position="16"/>
        <end position="37"/>
    </location>
</feature>
<evidence type="ECO:0000313" key="2">
    <source>
        <dbReference type="EMBL" id="KAJ2865553.1"/>
    </source>
</evidence>
<feature type="compositionally biased region" description="Polar residues" evidence="1">
    <location>
        <begin position="166"/>
        <end position="177"/>
    </location>
</feature>
<dbReference type="EMBL" id="JANBUY010000057">
    <property type="protein sequence ID" value="KAJ2865553.1"/>
    <property type="molecule type" value="Genomic_DNA"/>
</dbReference>
<feature type="compositionally biased region" description="Low complexity" evidence="1">
    <location>
        <begin position="140"/>
        <end position="151"/>
    </location>
</feature>
<dbReference type="AlphaFoldDB" id="A0A9W8IPK4"/>
<comment type="caution">
    <text evidence="2">The sequence shown here is derived from an EMBL/GenBank/DDBJ whole genome shotgun (WGS) entry which is preliminary data.</text>
</comment>
<accession>A0A9W8IPK4</accession>
<sequence length="205" mass="21611">MLSNGISSRLQRLQSAKKCNTCHERPPQKPSAGTISMGHGLQTAAHTIVVPARNGLAADLIKKFNQMSVAGCDRPATIGRSAVPHRHPLNTSAHQSPHMSAASDDDGESDHESDGGDSHGAAPESIDDTASLDYDDDSHSCASIASDSSTAVGGESHATFQEAESETSASKGTSPFLSDSELNRALLEIREFGRNMNISLLDDEM</sequence>
<evidence type="ECO:0000256" key="1">
    <source>
        <dbReference type="SAM" id="MobiDB-lite"/>
    </source>
</evidence>
<keyword evidence="3" id="KW-1185">Reference proteome</keyword>
<gene>
    <name evidence="2" type="ORF">GGH94_002150</name>
</gene>
<evidence type="ECO:0000313" key="3">
    <source>
        <dbReference type="Proteomes" id="UP001140074"/>
    </source>
</evidence>
<protein>
    <submittedName>
        <fullName evidence="2">Uncharacterized protein</fullName>
    </submittedName>
</protein>
<dbReference type="Proteomes" id="UP001140074">
    <property type="component" value="Unassembled WGS sequence"/>
</dbReference>
<proteinExistence type="predicted"/>